<evidence type="ECO:0000313" key="5">
    <source>
        <dbReference type="Proteomes" id="UP000664534"/>
    </source>
</evidence>
<feature type="domain" description="NAD-dependent epimerase/dehydratase" evidence="3">
    <location>
        <begin position="7"/>
        <end position="215"/>
    </location>
</feature>
<dbReference type="PANTHER" id="PTHR10366:SF564">
    <property type="entry name" value="STEROL-4-ALPHA-CARBOXYLATE 3-DEHYDROGENASE, DECARBOXYLATING"/>
    <property type="match status" value="1"/>
</dbReference>
<comment type="caution">
    <text evidence="4">The sequence shown here is derived from an EMBL/GenBank/DDBJ whole genome shotgun (WGS) entry which is preliminary data.</text>
</comment>
<name>A0A8H3IMA7_9LECA</name>
<dbReference type="InterPro" id="IPR050425">
    <property type="entry name" value="NAD(P)_dehydrat-like"/>
</dbReference>
<accession>A0A8H3IMA7</accession>
<gene>
    <name evidence="4" type="ORF">IMSHALPRED_006891</name>
</gene>
<comment type="similarity">
    <text evidence="2">Belongs to the NAD(P)-dependent epimerase/dehydratase family. Dihydroflavonol-4-reductase subfamily.</text>
</comment>
<dbReference type="Proteomes" id="UP000664534">
    <property type="component" value="Unassembled WGS sequence"/>
</dbReference>
<keyword evidence="5" id="KW-1185">Reference proteome</keyword>
<evidence type="ECO:0000313" key="4">
    <source>
        <dbReference type="EMBL" id="CAF9926185.1"/>
    </source>
</evidence>
<evidence type="ECO:0000256" key="1">
    <source>
        <dbReference type="ARBA" id="ARBA00023002"/>
    </source>
</evidence>
<protein>
    <recommendedName>
        <fullName evidence="3">NAD-dependent epimerase/dehydratase domain-containing protein</fullName>
    </recommendedName>
</protein>
<evidence type="ECO:0000256" key="2">
    <source>
        <dbReference type="ARBA" id="ARBA00023445"/>
    </source>
</evidence>
<dbReference type="Gene3D" id="3.40.50.720">
    <property type="entry name" value="NAD(P)-binding Rossmann-like Domain"/>
    <property type="match status" value="1"/>
</dbReference>
<evidence type="ECO:0000259" key="3">
    <source>
        <dbReference type="Pfam" id="PF01370"/>
    </source>
</evidence>
<dbReference type="InterPro" id="IPR001509">
    <property type="entry name" value="Epimerase_deHydtase"/>
</dbReference>
<dbReference type="SUPFAM" id="SSF51735">
    <property type="entry name" value="NAD(P)-binding Rossmann-fold domains"/>
    <property type="match status" value="1"/>
</dbReference>
<keyword evidence="1" id="KW-0560">Oxidoreductase</keyword>
<proteinExistence type="inferred from homology"/>
<sequence>MSSSPLILITGANGFVGYAVLVGALKAGYHVRAAVRRQDAVDVISKGPSVQKYLSGALTFVLVPDNTKADAYHESAKDCSYIIHVASPLATAPGDLVSQAVAGNKAILDAAEATPSIKRIVFTASTSSIRPFERLLLKHPANQAIISGMDDEVSTLTAETKIPTQLPVSDDAPGFHRYINSKIAATNLVHEYGAHRLDSHFSIVNIMPGWILGPEELARSKQEAFKGSNLILGWLFSELNLAPFLGLSADEEAPLLSETVHLDDVVESHINALDIDKVSGKYRNFLLCSDGPTGPVFMDAVDIVRKELPQEVADGKIPFAGKLGTIKSKFDTTPTEHELLGHPFQPYEKQVKDTIMWYVHLQD</sequence>
<dbReference type="Pfam" id="PF01370">
    <property type="entry name" value="Epimerase"/>
    <property type="match status" value="1"/>
</dbReference>
<dbReference type="GO" id="GO:0016616">
    <property type="term" value="F:oxidoreductase activity, acting on the CH-OH group of donors, NAD or NADP as acceptor"/>
    <property type="evidence" value="ECO:0007669"/>
    <property type="project" value="TreeGrafter"/>
</dbReference>
<dbReference type="OrthoDB" id="2735536at2759"/>
<organism evidence="4 5">
    <name type="scientific">Imshaugia aleurites</name>
    <dbReference type="NCBI Taxonomy" id="172621"/>
    <lineage>
        <taxon>Eukaryota</taxon>
        <taxon>Fungi</taxon>
        <taxon>Dikarya</taxon>
        <taxon>Ascomycota</taxon>
        <taxon>Pezizomycotina</taxon>
        <taxon>Lecanoromycetes</taxon>
        <taxon>OSLEUM clade</taxon>
        <taxon>Lecanoromycetidae</taxon>
        <taxon>Lecanorales</taxon>
        <taxon>Lecanorineae</taxon>
        <taxon>Parmeliaceae</taxon>
        <taxon>Imshaugia</taxon>
    </lineage>
</organism>
<dbReference type="PANTHER" id="PTHR10366">
    <property type="entry name" value="NAD DEPENDENT EPIMERASE/DEHYDRATASE"/>
    <property type="match status" value="1"/>
</dbReference>
<dbReference type="InterPro" id="IPR036291">
    <property type="entry name" value="NAD(P)-bd_dom_sf"/>
</dbReference>
<dbReference type="EMBL" id="CAJPDT010000042">
    <property type="protein sequence ID" value="CAF9926185.1"/>
    <property type="molecule type" value="Genomic_DNA"/>
</dbReference>
<dbReference type="AlphaFoldDB" id="A0A8H3IMA7"/>
<reference evidence="4" key="1">
    <citation type="submission" date="2021-03" db="EMBL/GenBank/DDBJ databases">
        <authorList>
            <person name="Tagirdzhanova G."/>
        </authorList>
    </citation>
    <scope>NUCLEOTIDE SEQUENCE</scope>
</reference>